<dbReference type="EMBL" id="JAQQBS010000155">
    <property type="protein sequence ID" value="KAK0169546.1"/>
    <property type="molecule type" value="Genomic_DNA"/>
</dbReference>
<feature type="region of interest" description="Disordered" evidence="1">
    <location>
        <begin position="63"/>
        <end position="85"/>
    </location>
</feature>
<feature type="compositionally biased region" description="Polar residues" evidence="1">
    <location>
        <begin position="65"/>
        <end position="85"/>
    </location>
</feature>
<name>A0AA39FHJ9_9HYME</name>
<accession>A0AA39FHJ9</accession>
<comment type="caution">
    <text evidence="2">The sequence shown here is derived from an EMBL/GenBank/DDBJ whole genome shotgun (WGS) entry which is preliminary data.</text>
</comment>
<dbReference type="Proteomes" id="UP001168990">
    <property type="component" value="Unassembled WGS sequence"/>
</dbReference>
<evidence type="ECO:0000313" key="2">
    <source>
        <dbReference type="EMBL" id="KAK0169546.1"/>
    </source>
</evidence>
<protein>
    <submittedName>
        <fullName evidence="2">Uncharacterized protein</fullName>
    </submittedName>
</protein>
<reference evidence="2" key="2">
    <citation type="submission" date="2023-03" db="EMBL/GenBank/DDBJ databases">
        <authorList>
            <person name="Inwood S.N."/>
            <person name="Skelly J.G."/>
            <person name="Guhlin J."/>
            <person name="Harrop T.W.R."/>
            <person name="Goldson S.G."/>
            <person name="Dearden P.K."/>
        </authorList>
    </citation>
    <scope>NUCLEOTIDE SEQUENCE</scope>
    <source>
        <strain evidence="2">Irish</strain>
        <tissue evidence="2">Whole body</tissue>
    </source>
</reference>
<feature type="non-terminal residue" evidence="2">
    <location>
        <position position="85"/>
    </location>
</feature>
<reference evidence="2" key="1">
    <citation type="journal article" date="2023" name="bioRxiv">
        <title>Scaffold-level genome assemblies of two parasitoid biocontrol wasps reveal the parthenogenesis mechanism and an associated novel virus.</title>
        <authorList>
            <person name="Inwood S."/>
            <person name="Skelly J."/>
            <person name="Guhlin J."/>
            <person name="Harrop T."/>
            <person name="Goldson S."/>
            <person name="Dearden P."/>
        </authorList>
    </citation>
    <scope>NUCLEOTIDE SEQUENCE</scope>
    <source>
        <strain evidence="2">Irish</strain>
        <tissue evidence="2">Whole body</tissue>
    </source>
</reference>
<organism evidence="2 3">
    <name type="scientific">Microctonus aethiopoides</name>
    <dbReference type="NCBI Taxonomy" id="144406"/>
    <lineage>
        <taxon>Eukaryota</taxon>
        <taxon>Metazoa</taxon>
        <taxon>Ecdysozoa</taxon>
        <taxon>Arthropoda</taxon>
        <taxon>Hexapoda</taxon>
        <taxon>Insecta</taxon>
        <taxon>Pterygota</taxon>
        <taxon>Neoptera</taxon>
        <taxon>Endopterygota</taxon>
        <taxon>Hymenoptera</taxon>
        <taxon>Apocrita</taxon>
        <taxon>Ichneumonoidea</taxon>
        <taxon>Braconidae</taxon>
        <taxon>Euphorinae</taxon>
        <taxon>Microctonus</taxon>
    </lineage>
</organism>
<evidence type="ECO:0000256" key="1">
    <source>
        <dbReference type="SAM" id="MobiDB-lite"/>
    </source>
</evidence>
<gene>
    <name evidence="2" type="ORF">PV328_011900</name>
</gene>
<evidence type="ECO:0000313" key="3">
    <source>
        <dbReference type="Proteomes" id="UP001168990"/>
    </source>
</evidence>
<dbReference type="AlphaFoldDB" id="A0AA39FHJ9"/>
<sequence length="85" mass="9184">MNNSQEVENASTPVIKSEASENASTPVIIRFLDECETACDELKKGVDDIETLYAEYGYVIPGINGNDNSQEVENASTPVIKSEAS</sequence>
<proteinExistence type="predicted"/>
<keyword evidence="3" id="KW-1185">Reference proteome</keyword>